<feature type="domain" description="EF-hand" evidence="3">
    <location>
        <begin position="55"/>
        <end position="86"/>
    </location>
</feature>
<dbReference type="InterPro" id="IPR050145">
    <property type="entry name" value="Centrin_CML-like"/>
</dbReference>
<dbReference type="CDD" id="cd00051">
    <property type="entry name" value="EFh"/>
    <property type="match status" value="1"/>
</dbReference>
<dbReference type="SUPFAM" id="SSF47473">
    <property type="entry name" value="EF-hand"/>
    <property type="match status" value="1"/>
</dbReference>
<dbReference type="InterPro" id="IPR011992">
    <property type="entry name" value="EF-hand-dom_pair"/>
</dbReference>
<dbReference type="PROSITE" id="PS50222">
    <property type="entry name" value="EF_HAND_2"/>
    <property type="match status" value="2"/>
</dbReference>
<evidence type="ECO:0000256" key="2">
    <source>
        <dbReference type="ARBA" id="ARBA00022837"/>
    </source>
</evidence>
<sequence length="102" mass="11819">MAFMRYYRALPQGETTVEEFRAWLSQFDADGDGRISREELERALRSLNLWFVWWKAREAVRAADANRNGAVDGDEMGRLYAFAHKHLHLKMSQLGLGMGLEE</sequence>
<dbReference type="ExpressionAtlas" id="A0A3L6F8F2">
    <property type="expression patterns" value="baseline and differential"/>
</dbReference>
<dbReference type="AlphaFoldDB" id="A0A3L6F8F2"/>
<dbReference type="Gene3D" id="1.10.238.10">
    <property type="entry name" value="EF-hand"/>
    <property type="match status" value="1"/>
</dbReference>
<organism evidence="4">
    <name type="scientific">Zea mays</name>
    <name type="common">Maize</name>
    <dbReference type="NCBI Taxonomy" id="4577"/>
    <lineage>
        <taxon>Eukaryota</taxon>
        <taxon>Viridiplantae</taxon>
        <taxon>Streptophyta</taxon>
        <taxon>Embryophyta</taxon>
        <taxon>Tracheophyta</taxon>
        <taxon>Spermatophyta</taxon>
        <taxon>Magnoliopsida</taxon>
        <taxon>Liliopsida</taxon>
        <taxon>Poales</taxon>
        <taxon>Poaceae</taxon>
        <taxon>PACMAD clade</taxon>
        <taxon>Panicoideae</taxon>
        <taxon>Andropogonodae</taxon>
        <taxon>Andropogoneae</taxon>
        <taxon>Tripsacinae</taxon>
        <taxon>Zea</taxon>
    </lineage>
</organism>
<proteinExistence type="predicted"/>
<dbReference type="SMART" id="SM00054">
    <property type="entry name" value="EFh"/>
    <property type="match status" value="2"/>
</dbReference>
<dbReference type="PROSITE" id="PS00018">
    <property type="entry name" value="EF_HAND_1"/>
    <property type="match status" value="2"/>
</dbReference>
<dbReference type="InterPro" id="IPR018247">
    <property type="entry name" value="EF_Hand_1_Ca_BS"/>
</dbReference>
<dbReference type="PANTHER" id="PTHR23050">
    <property type="entry name" value="CALCIUM BINDING PROTEIN"/>
    <property type="match status" value="1"/>
</dbReference>
<feature type="domain" description="EF-hand" evidence="3">
    <location>
        <begin position="15"/>
        <end position="50"/>
    </location>
</feature>
<comment type="caution">
    <text evidence="4">The sequence shown here is derived from an EMBL/GenBank/DDBJ whole genome shotgun (WGS) entry which is preliminary data.</text>
</comment>
<dbReference type="Proteomes" id="UP000251960">
    <property type="component" value="Chromosome 4"/>
</dbReference>
<protein>
    <recommendedName>
        <fullName evidence="3">EF-hand domain-containing protein</fullName>
    </recommendedName>
</protein>
<evidence type="ECO:0000259" key="3">
    <source>
        <dbReference type="PROSITE" id="PS50222"/>
    </source>
</evidence>
<dbReference type="Pfam" id="PF13202">
    <property type="entry name" value="EF-hand_5"/>
    <property type="match status" value="2"/>
</dbReference>
<reference evidence="4" key="1">
    <citation type="journal article" date="2018" name="Nat. Genet.">
        <title>Extensive intraspecific gene order and gene structural variations between Mo17 and other maize genomes.</title>
        <authorList>
            <person name="Sun S."/>
            <person name="Zhou Y."/>
            <person name="Chen J."/>
            <person name="Shi J."/>
            <person name="Zhao H."/>
            <person name="Zhao H."/>
            <person name="Song W."/>
            <person name="Zhang M."/>
            <person name="Cui Y."/>
            <person name="Dong X."/>
            <person name="Liu H."/>
            <person name="Ma X."/>
            <person name="Jiao Y."/>
            <person name="Wang B."/>
            <person name="Wei X."/>
            <person name="Stein J.C."/>
            <person name="Glaubitz J.C."/>
            <person name="Lu F."/>
            <person name="Yu G."/>
            <person name="Liang C."/>
            <person name="Fengler K."/>
            <person name="Li B."/>
            <person name="Rafalski A."/>
            <person name="Schnable P.S."/>
            <person name="Ware D.H."/>
            <person name="Buckler E.S."/>
            <person name="Lai J."/>
        </authorList>
    </citation>
    <scope>NUCLEOTIDE SEQUENCE [LARGE SCALE GENOMIC DNA]</scope>
    <source>
        <tissue evidence="4">Seedling</tissue>
    </source>
</reference>
<dbReference type="GO" id="GO:0005509">
    <property type="term" value="F:calcium ion binding"/>
    <property type="evidence" value="ECO:0007669"/>
    <property type="project" value="InterPro"/>
</dbReference>
<name>A0A3L6F8F2_MAIZE</name>
<evidence type="ECO:0000256" key="1">
    <source>
        <dbReference type="ARBA" id="ARBA00022737"/>
    </source>
</evidence>
<gene>
    <name evidence="4" type="ORF">Zm00014a_003952</name>
</gene>
<keyword evidence="1" id="KW-0677">Repeat</keyword>
<dbReference type="EMBL" id="NCVQ01000005">
    <property type="protein sequence ID" value="PWZ28631.1"/>
    <property type="molecule type" value="Genomic_DNA"/>
</dbReference>
<accession>A0A3L6F8F2</accession>
<keyword evidence="2" id="KW-0106">Calcium</keyword>
<evidence type="ECO:0000313" key="4">
    <source>
        <dbReference type="EMBL" id="PWZ28631.1"/>
    </source>
</evidence>
<dbReference type="InterPro" id="IPR002048">
    <property type="entry name" value="EF_hand_dom"/>
</dbReference>